<comment type="similarity">
    <text evidence="2">Belongs to the MgtC/SapB family.</text>
</comment>
<dbReference type="PANTHER" id="PTHR33778">
    <property type="entry name" value="PROTEIN MGTC"/>
    <property type="match status" value="1"/>
</dbReference>
<keyword evidence="4 8" id="KW-0812">Transmembrane</keyword>
<comment type="subcellular location">
    <subcellularLocation>
        <location evidence="1">Cell membrane</location>
        <topology evidence="1">Multi-pass membrane protein</topology>
    </subcellularLocation>
</comment>
<evidence type="ECO:0000259" key="9">
    <source>
        <dbReference type="Pfam" id="PF02308"/>
    </source>
</evidence>
<evidence type="ECO:0000313" key="10">
    <source>
        <dbReference type="EMBL" id="UFP97101.1"/>
    </source>
</evidence>
<evidence type="ECO:0000256" key="3">
    <source>
        <dbReference type="ARBA" id="ARBA00022475"/>
    </source>
</evidence>
<evidence type="ECO:0000256" key="8">
    <source>
        <dbReference type="SAM" id="Phobius"/>
    </source>
</evidence>
<accession>A0ABY3PTU3</accession>
<feature type="transmembrane region" description="Helical" evidence="8">
    <location>
        <begin position="6"/>
        <end position="23"/>
    </location>
</feature>
<evidence type="ECO:0000256" key="1">
    <source>
        <dbReference type="ARBA" id="ARBA00004651"/>
    </source>
</evidence>
<feature type="transmembrane region" description="Helical" evidence="8">
    <location>
        <begin position="35"/>
        <end position="54"/>
    </location>
</feature>
<reference evidence="10 11" key="1">
    <citation type="journal article" date="2021" name="Genome Biol. Evol.">
        <title>Complete Genome Sequencing of a Novel Gloeobacter Species from a Waterfall Cave in Mexico.</title>
        <authorList>
            <person name="Saw J.H."/>
            <person name="Cardona T."/>
            <person name="Montejano G."/>
        </authorList>
    </citation>
    <scope>NUCLEOTIDE SEQUENCE [LARGE SCALE GENOMIC DNA]</scope>
    <source>
        <strain evidence="10">MG652769</strain>
    </source>
</reference>
<evidence type="ECO:0000256" key="2">
    <source>
        <dbReference type="ARBA" id="ARBA00009298"/>
    </source>
</evidence>
<dbReference type="Pfam" id="PF02308">
    <property type="entry name" value="MgtC"/>
    <property type="match status" value="1"/>
</dbReference>
<feature type="transmembrane region" description="Helical" evidence="8">
    <location>
        <begin position="60"/>
        <end position="81"/>
    </location>
</feature>
<evidence type="ECO:0000313" key="11">
    <source>
        <dbReference type="Proteomes" id="UP001054846"/>
    </source>
</evidence>
<name>A0ABY3PTU3_9CYAN</name>
<keyword evidence="11" id="KW-1185">Reference proteome</keyword>
<dbReference type="InterPro" id="IPR049177">
    <property type="entry name" value="MgtC_SapB_SrpB_YhiD_N"/>
</dbReference>
<dbReference type="Proteomes" id="UP001054846">
    <property type="component" value="Chromosome"/>
</dbReference>
<dbReference type="InterPro" id="IPR003416">
    <property type="entry name" value="MgtC/SapB/SrpB/YhiD_fam"/>
</dbReference>
<proteinExistence type="inferred from homology"/>
<evidence type="ECO:0000256" key="6">
    <source>
        <dbReference type="ARBA" id="ARBA00023136"/>
    </source>
</evidence>
<dbReference type="PANTHER" id="PTHR33778:SF1">
    <property type="entry name" value="MAGNESIUM TRANSPORTER YHID-RELATED"/>
    <property type="match status" value="1"/>
</dbReference>
<dbReference type="PRINTS" id="PR01837">
    <property type="entry name" value="MGTCSAPBPROT"/>
</dbReference>
<evidence type="ECO:0000256" key="7">
    <source>
        <dbReference type="SAM" id="MobiDB-lite"/>
    </source>
</evidence>
<feature type="region of interest" description="Disordered" evidence="7">
    <location>
        <begin position="148"/>
        <end position="167"/>
    </location>
</feature>
<organism evidence="10 11">
    <name type="scientific">Gloeobacter morelensis MG652769</name>
    <dbReference type="NCBI Taxonomy" id="2781736"/>
    <lineage>
        <taxon>Bacteria</taxon>
        <taxon>Bacillati</taxon>
        <taxon>Cyanobacteriota</taxon>
        <taxon>Cyanophyceae</taxon>
        <taxon>Gloeobacterales</taxon>
        <taxon>Gloeobacteraceae</taxon>
        <taxon>Gloeobacter</taxon>
        <taxon>Gloeobacter morelensis</taxon>
    </lineage>
</organism>
<keyword evidence="3" id="KW-1003">Cell membrane</keyword>
<gene>
    <name evidence="10" type="ORF">ISF26_23120</name>
</gene>
<protein>
    <submittedName>
        <fullName evidence="10">MgtC/SapB family protein</fullName>
    </submittedName>
</protein>
<evidence type="ECO:0000256" key="4">
    <source>
        <dbReference type="ARBA" id="ARBA00022692"/>
    </source>
</evidence>
<dbReference type="EMBL" id="CP063845">
    <property type="protein sequence ID" value="UFP97101.1"/>
    <property type="molecule type" value="Genomic_DNA"/>
</dbReference>
<sequence length="167" mass="16637">MALQEVLLRLGAAVLAGGVLGLNRNLSGKSAGLRTNALVCLGAALVTLVALEIAGADGSGALRVVQGVITGIGFLGGGVILHSQTRKKVSGLTTDATIWVAASLGIACGAGLWPVLLGGLLLTLLVLLVGGPFEQMIIALAEHWRPRPPADPGTSPSALPANGKASP</sequence>
<keyword evidence="5 8" id="KW-1133">Transmembrane helix</keyword>
<evidence type="ECO:0000256" key="5">
    <source>
        <dbReference type="ARBA" id="ARBA00022989"/>
    </source>
</evidence>
<feature type="domain" description="MgtC/SapB/SrpB/YhiD N-terminal" evidence="9">
    <location>
        <begin position="10"/>
        <end position="135"/>
    </location>
</feature>
<keyword evidence="6 8" id="KW-0472">Membrane</keyword>